<dbReference type="KEGG" id="vg:16207423"/>
<organism evidence="1 2">
    <name type="scientific">Pseudoalteromonas phage RIO-1</name>
    <dbReference type="NCBI Taxonomy" id="1316739"/>
    <lineage>
        <taxon>Viruses</taxon>
        <taxon>Duplodnaviria</taxon>
        <taxon>Heunggongvirae</taxon>
        <taxon>Uroviricota</taxon>
        <taxon>Caudoviricetes</taxon>
        <taxon>Zobellviridae</taxon>
        <taxon>Melvirus</taxon>
        <taxon>Melvirus orientalis</taxon>
    </lineage>
</organism>
<accession>R4JF80</accession>
<name>R4JF80_9CAUD</name>
<dbReference type="RefSeq" id="YP_008051089.1">
    <property type="nucleotide sequence ID" value="NC_021300.1"/>
</dbReference>
<sequence>MTAVPESKFPTVITPEVFSSLYETLEKDVLWFCGNKGIPADDRPDVFHDCMEKVWADREMFTRMGNGRSPATFMYLKLRTAVMEYFNYINTGSKSGNLQVKKKINTYLNSYEEMFLGYTDSDQDTSSSLSLQYEQLEPLNVGYAEVFKILDKMPDLLREYVVCKAEVDTGSTNSSRKELTALMLERGLPVRMRNEVSKFPTVDAYESRLRTFLTSKEIRND</sequence>
<proteinExistence type="predicted"/>
<evidence type="ECO:0000313" key="2">
    <source>
        <dbReference type="Proteomes" id="UP000013564"/>
    </source>
</evidence>
<dbReference type="GeneID" id="16207423"/>
<protein>
    <submittedName>
        <fullName evidence="1">Putative sigma factor</fullName>
    </submittedName>
</protein>
<keyword evidence="2" id="KW-1185">Reference proteome</keyword>
<gene>
    <name evidence="1" type="ORF">RIO-1_19</name>
</gene>
<dbReference type="Proteomes" id="UP000013564">
    <property type="component" value="Segment"/>
</dbReference>
<evidence type="ECO:0000313" key="1">
    <source>
        <dbReference type="EMBL" id="AGK87033.1"/>
    </source>
</evidence>
<reference evidence="1 2" key="1">
    <citation type="journal article" date="2013" name="J. Virol.">
        <title>Morphology, Physiological Characteristics, and Complete Sequence of Marine Bacteriophage RIO-1 Infecting Pseudoalteromonas marina.</title>
        <authorList>
            <person name="Hardies S.C."/>
            <person name="Hwang Y.J."/>
            <person name="Hwang C.Y."/>
            <person name="Jang G.I."/>
            <person name="Cho B.C."/>
        </authorList>
    </citation>
    <scope>NUCLEOTIDE SEQUENCE [LARGE SCALE GENOMIC DNA]</scope>
</reference>
<dbReference type="EMBL" id="KC751414">
    <property type="protein sequence ID" value="AGK87033.1"/>
    <property type="molecule type" value="Genomic_DNA"/>
</dbReference>